<organism evidence="2 3">
    <name type="scientific">Chelonia mydas</name>
    <name type="common">Green sea-turtle</name>
    <name type="synonym">Chelonia agassizi</name>
    <dbReference type="NCBI Taxonomy" id="8469"/>
    <lineage>
        <taxon>Eukaryota</taxon>
        <taxon>Metazoa</taxon>
        <taxon>Chordata</taxon>
        <taxon>Craniata</taxon>
        <taxon>Vertebrata</taxon>
        <taxon>Euteleostomi</taxon>
        <taxon>Archelosauria</taxon>
        <taxon>Testudinata</taxon>
        <taxon>Testudines</taxon>
        <taxon>Cryptodira</taxon>
        <taxon>Durocryptodira</taxon>
        <taxon>Americhelydia</taxon>
        <taxon>Chelonioidea</taxon>
        <taxon>Cheloniidae</taxon>
        <taxon>Chelonia</taxon>
    </lineage>
</organism>
<evidence type="ECO:0000313" key="3">
    <source>
        <dbReference type="Proteomes" id="UP000031443"/>
    </source>
</evidence>
<accession>M7C8N6</accession>
<dbReference type="Proteomes" id="UP000031443">
    <property type="component" value="Unassembled WGS sequence"/>
</dbReference>
<dbReference type="EMBL" id="KB500846">
    <property type="protein sequence ID" value="EMP40968.1"/>
    <property type="molecule type" value="Genomic_DNA"/>
</dbReference>
<protein>
    <submittedName>
        <fullName evidence="2">Uncharacterized protein</fullName>
    </submittedName>
</protein>
<sequence>MLPGTATGDIGPAPLPLSWSEVAPEAGKGRLSYAETSFPGAACGGSSVFGVVDTVVRDAVPEVDVYKSTKVQTSRFQKEGQKKLKELPNRRDAFVEE</sequence>
<name>M7C8N6_CHEMY</name>
<keyword evidence="3" id="KW-1185">Reference proteome</keyword>
<reference evidence="3" key="1">
    <citation type="journal article" date="2013" name="Nat. Genet.">
        <title>The draft genomes of soft-shell turtle and green sea turtle yield insights into the development and evolution of the turtle-specific body plan.</title>
        <authorList>
            <person name="Wang Z."/>
            <person name="Pascual-Anaya J."/>
            <person name="Zadissa A."/>
            <person name="Li W."/>
            <person name="Niimura Y."/>
            <person name="Huang Z."/>
            <person name="Li C."/>
            <person name="White S."/>
            <person name="Xiong Z."/>
            <person name="Fang D."/>
            <person name="Wang B."/>
            <person name="Ming Y."/>
            <person name="Chen Y."/>
            <person name="Zheng Y."/>
            <person name="Kuraku S."/>
            <person name="Pignatelli M."/>
            <person name="Herrero J."/>
            <person name="Beal K."/>
            <person name="Nozawa M."/>
            <person name="Li Q."/>
            <person name="Wang J."/>
            <person name="Zhang H."/>
            <person name="Yu L."/>
            <person name="Shigenobu S."/>
            <person name="Wang J."/>
            <person name="Liu J."/>
            <person name="Flicek P."/>
            <person name="Searle S."/>
            <person name="Wang J."/>
            <person name="Kuratani S."/>
            <person name="Yin Y."/>
            <person name="Aken B."/>
            <person name="Zhang G."/>
            <person name="Irie N."/>
        </authorList>
    </citation>
    <scope>NUCLEOTIDE SEQUENCE [LARGE SCALE GENOMIC DNA]</scope>
</reference>
<evidence type="ECO:0000313" key="2">
    <source>
        <dbReference type="EMBL" id="EMP40968.1"/>
    </source>
</evidence>
<feature type="region of interest" description="Disordered" evidence="1">
    <location>
        <begin position="77"/>
        <end position="97"/>
    </location>
</feature>
<evidence type="ECO:0000256" key="1">
    <source>
        <dbReference type="SAM" id="MobiDB-lite"/>
    </source>
</evidence>
<proteinExistence type="predicted"/>
<gene>
    <name evidence="2" type="ORF">UY3_01785</name>
</gene>
<dbReference type="AlphaFoldDB" id="M7C8N6"/>